<evidence type="ECO:0000313" key="3">
    <source>
        <dbReference type="EMBL" id="KLO04973.1"/>
    </source>
</evidence>
<organism evidence="3 4">
    <name type="scientific">Schizopora paradoxa</name>
    <dbReference type="NCBI Taxonomy" id="27342"/>
    <lineage>
        <taxon>Eukaryota</taxon>
        <taxon>Fungi</taxon>
        <taxon>Dikarya</taxon>
        <taxon>Basidiomycota</taxon>
        <taxon>Agaricomycotina</taxon>
        <taxon>Agaricomycetes</taxon>
        <taxon>Hymenochaetales</taxon>
        <taxon>Schizoporaceae</taxon>
        <taxon>Schizopora</taxon>
    </lineage>
</organism>
<dbReference type="STRING" id="27342.A0A0H2R6A0"/>
<dbReference type="InParanoid" id="A0A0H2R6A0"/>
<feature type="chain" id="PRO_5005201298" description="Carbohydrate-binding module family 13 protein" evidence="2">
    <location>
        <begin position="21"/>
        <end position="263"/>
    </location>
</feature>
<proteinExistence type="predicted"/>
<feature type="signal peptide" evidence="2">
    <location>
        <begin position="1"/>
        <end position="20"/>
    </location>
</feature>
<keyword evidence="2" id="KW-0732">Signal</keyword>
<accession>A0A0H2R6A0</accession>
<sequence length="263" mass="27905">MFKCAALLALGSFLLPIASCTPAKKDASSSDSRTVWINSVDDFCLYAPTSPTTIGEAEAEVVAYCTTSSHGTRVMPAGTLQGVHFVKTPDYVQVTGVGDFTKINIKAGDSGGELDPHGATGAGNPVGGEVFGNSFSQGQQYYEWTNFMSDSQFCIRACQFFLFLKVGDNAATNCQHIYDVMGCAWNMPANYDTGTFESCDGDSGEPMGVYGGSTWYQGVNPTPSAHPAPSSSNCKTVPTVSSKSKREESVAFYPLEPTPAPKV</sequence>
<dbReference type="Proteomes" id="UP000053477">
    <property type="component" value="Unassembled WGS sequence"/>
</dbReference>
<protein>
    <recommendedName>
        <fullName evidence="5">Carbohydrate-binding module family 13 protein</fullName>
    </recommendedName>
</protein>
<evidence type="ECO:0000256" key="2">
    <source>
        <dbReference type="SAM" id="SignalP"/>
    </source>
</evidence>
<gene>
    <name evidence="3" type="ORF">SCHPADRAFT_933841</name>
</gene>
<reference evidence="3 4" key="1">
    <citation type="submission" date="2015-04" db="EMBL/GenBank/DDBJ databases">
        <title>Complete genome sequence of Schizopora paradoxa KUC8140, a cosmopolitan wood degrader in East Asia.</title>
        <authorList>
            <consortium name="DOE Joint Genome Institute"/>
            <person name="Min B."/>
            <person name="Park H."/>
            <person name="Jang Y."/>
            <person name="Kim J.-J."/>
            <person name="Kim K.H."/>
            <person name="Pangilinan J."/>
            <person name="Lipzen A."/>
            <person name="Riley R."/>
            <person name="Grigoriev I.V."/>
            <person name="Spatafora J.W."/>
            <person name="Choi I.-G."/>
        </authorList>
    </citation>
    <scope>NUCLEOTIDE SEQUENCE [LARGE SCALE GENOMIC DNA]</scope>
    <source>
        <strain evidence="3 4">KUC8140</strain>
    </source>
</reference>
<feature type="region of interest" description="Disordered" evidence="1">
    <location>
        <begin position="220"/>
        <end position="263"/>
    </location>
</feature>
<feature type="compositionally biased region" description="Polar residues" evidence="1">
    <location>
        <begin position="233"/>
        <end position="242"/>
    </location>
</feature>
<keyword evidence="4" id="KW-1185">Reference proteome</keyword>
<name>A0A0H2R6A0_9AGAM</name>
<evidence type="ECO:0000256" key="1">
    <source>
        <dbReference type="SAM" id="MobiDB-lite"/>
    </source>
</evidence>
<evidence type="ECO:0008006" key="5">
    <source>
        <dbReference type="Google" id="ProtNLM"/>
    </source>
</evidence>
<dbReference type="OrthoDB" id="2564904at2759"/>
<feature type="compositionally biased region" description="Low complexity" evidence="1">
    <location>
        <begin position="221"/>
        <end position="232"/>
    </location>
</feature>
<dbReference type="AlphaFoldDB" id="A0A0H2R6A0"/>
<evidence type="ECO:0000313" key="4">
    <source>
        <dbReference type="Proteomes" id="UP000053477"/>
    </source>
</evidence>
<dbReference type="EMBL" id="KQ086390">
    <property type="protein sequence ID" value="KLO04973.1"/>
    <property type="molecule type" value="Genomic_DNA"/>
</dbReference>